<dbReference type="InterPro" id="IPR053781">
    <property type="entry name" value="F-box_AtFBL13-like"/>
</dbReference>
<gene>
    <name evidence="2" type="ORF">MERR_LOCUS36148</name>
</gene>
<dbReference type="OrthoDB" id="1034305at2759"/>
<dbReference type="InterPro" id="IPR055294">
    <property type="entry name" value="FBL60-like"/>
</dbReference>
<organism evidence="2 3">
    <name type="scientific">Microthlaspi erraticum</name>
    <dbReference type="NCBI Taxonomy" id="1685480"/>
    <lineage>
        <taxon>Eukaryota</taxon>
        <taxon>Viridiplantae</taxon>
        <taxon>Streptophyta</taxon>
        <taxon>Embryophyta</taxon>
        <taxon>Tracheophyta</taxon>
        <taxon>Spermatophyta</taxon>
        <taxon>Magnoliopsida</taxon>
        <taxon>eudicotyledons</taxon>
        <taxon>Gunneridae</taxon>
        <taxon>Pentapetalae</taxon>
        <taxon>rosids</taxon>
        <taxon>malvids</taxon>
        <taxon>Brassicales</taxon>
        <taxon>Brassicaceae</taxon>
        <taxon>Coluteocarpeae</taxon>
        <taxon>Microthlaspi</taxon>
    </lineage>
</organism>
<evidence type="ECO:0000313" key="2">
    <source>
        <dbReference type="EMBL" id="CAA7048913.1"/>
    </source>
</evidence>
<dbReference type="InterPro" id="IPR036047">
    <property type="entry name" value="F-box-like_dom_sf"/>
</dbReference>
<dbReference type="Proteomes" id="UP000467841">
    <property type="component" value="Unassembled WGS sequence"/>
</dbReference>
<accession>A0A6D2KI37</accession>
<dbReference type="EMBL" id="CACVBM020001399">
    <property type="protein sequence ID" value="CAA7048913.1"/>
    <property type="molecule type" value="Genomic_DNA"/>
</dbReference>
<keyword evidence="3" id="KW-1185">Reference proteome</keyword>
<comment type="caution">
    <text evidence="2">The sequence shown here is derived from an EMBL/GenBank/DDBJ whole genome shotgun (WGS) entry which is preliminary data.</text>
</comment>
<reference evidence="2" key="1">
    <citation type="submission" date="2020-01" db="EMBL/GenBank/DDBJ databases">
        <authorList>
            <person name="Mishra B."/>
        </authorList>
    </citation>
    <scope>NUCLEOTIDE SEQUENCE [LARGE SCALE GENOMIC DNA]</scope>
</reference>
<proteinExistence type="predicted"/>
<dbReference type="InterPro" id="IPR032675">
    <property type="entry name" value="LRR_dom_sf"/>
</dbReference>
<dbReference type="SMART" id="SM00579">
    <property type="entry name" value="FBD"/>
    <property type="match status" value="1"/>
</dbReference>
<sequence length="441" mass="50017">MATDWISNLPDDVLGKILSLVPTKLAASTAVLSKRWRNLLPLALLDSLDFDDSMLIYPDRDDGEEEEATIRERRRHLFSDFVDKTLALLSNSARIKRFSLNCEDEDDESRVNRWIRTALERGCLDLNLALETDLPIDSEFFTSKALVKLSISRGFYTGDSLPCGGVLFPALKTLSLVSTSFDYTGFIHGCPALEELFMHEWRKHFSCPHVKRLTITYPFVYFCRKSRVSLKTPSLVYLDYAGFVARKYSVALDSLVEARLDIRLYDPPRVPGTDEYYGDVTSLIQGMSNIQSLHLSSHSLEVFYHCCDSMPVLNKLLTLSIESDDEKGWQAMPRLLKSSPNLQTLVIKGLTHRFVYWGTCMLFVEEGVCSLSRCRVKVLEISGYGGSLRELKQLGNFLGKLECLETVRVGVDEEDNNKFLRDPLMALPRVSPKCKILILPL</sequence>
<protein>
    <recommendedName>
        <fullName evidence="1">F-box domain-containing protein</fullName>
    </recommendedName>
</protein>
<dbReference type="InterPro" id="IPR001810">
    <property type="entry name" value="F-box_dom"/>
</dbReference>
<dbReference type="PANTHER" id="PTHR31293:SF22">
    <property type="entry name" value="BNAC06G06520D PROTEIN"/>
    <property type="match status" value="1"/>
</dbReference>
<dbReference type="PROSITE" id="PS50181">
    <property type="entry name" value="FBOX"/>
    <property type="match status" value="1"/>
</dbReference>
<dbReference type="Pfam" id="PF00646">
    <property type="entry name" value="F-box"/>
    <property type="match status" value="1"/>
</dbReference>
<feature type="domain" description="F-box" evidence="1">
    <location>
        <begin position="3"/>
        <end position="40"/>
    </location>
</feature>
<dbReference type="Gene3D" id="3.80.10.10">
    <property type="entry name" value="Ribonuclease Inhibitor"/>
    <property type="match status" value="1"/>
</dbReference>
<dbReference type="SUPFAM" id="SSF52047">
    <property type="entry name" value="RNI-like"/>
    <property type="match status" value="1"/>
</dbReference>
<dbReference type="AlphaFoldDB" id="A0A6D2KI37"/>
<dbReference type="InterPro" id="IPR055411">
    <property type="entry name" value="LRR_FXL15/At3g58940/PEG3-like"/>
</dbReference>
<evidence type="ECO:0000259" key="1">
    <source>
        <dbReference type="PROSITE" id="PS50181"/>
    </source>
</evidence>
<dbReference type="Pfam" id="PF24758">
    <property type="entry name" value="LRR_At5g56370"/>
    <property type="match status" value="1"/>
</dbReference>
<dbReference type="CDD" id="cd22160">
    <property type="entry name" value="F-box_AtFBL13-like"/>
    <property type="match status" value="1"/>
</dbReference>
<name>A0A6D2KI37_9BRAS</name>
<dbReference type="SUPFAM" id="SSF81383">
    <property type="entry name" value="F-box domain"/>
    <property type="match status" value="1"/>
</dbReference>
<dbReference type="PANTHER" id="PTHR31293">
    <property type="entry name" value="RNI-LIKE SUPERFAMILY PROTEIN"/>
    <property type="match status" value="1"/>
</dbReference>
<dbReference type="InterPro" id="IPR006566">
    <property type="entry name" value="FBD"/>
</dbReference>
<evidence type="ECO:0000313" key="3">
    <source>
        <dbReference type="Proteomes" id="UP000467841"/>
    </source>
</evidence>